<evidence type="ECO:0000259" key="4">
    <source>
        <dbReference type="PROSITE" id="PS51032"/>
    </source>
</evidence>
<dbReference type="Gene3D" id="3.30.730.10">
    <property type="entry name" value="AP2/ERF domain"/>
    <property type="match status" value="1"/>
</dbReference>
<name>R9TNJ4_9CAUD</name>
<dbReference type="Proteomes" id="UP000221746">
    <property type="component" value="Segment"/>
</dbReference>
<dbReference type="EMBL" id="JF974294">
    <property type="protein sequence ID" value="AGN34121.1"/>
    <property type="molecule type" value="Genomic_DNA"/>
</dbReference>
<keyword evidence="1" id="KW-0805">Transcription regulation</keyword>
<keyword evidence="6" id="KW-1185">Reference proteome</keyword>
<sequence>MEQQELSSVAQDADSKVLEKKRKVLNIDVDYVTSRLEVINGRLYWKKREELTPHHKTWNARYLGKPADNKVDKMNYRLVMIDGVYYKAHRIVWAICKQQDPGLMDIDHINTIKNDNRIENIRLADCSQNKWNKGLSSNNTSGYKGVSWFSSEKKWVAQIWVRGKKKVIGYFNAPEDAHKAYAKASSILHGEFGRVK</sequence>
<evidence type="ECO:0000256" key="3">
    <source>
        <dbReference type="ARBA" id="ARBA00023163"/>
    </source>
</evidence>
<evidence type="ECO:0000313" key="5">
    <source>
        <dbReference type="EMBL" id="AGN34121.1"/>
    </source>
</evidence>
<dbReference type="SUPFAM" id="SSF54060">
    <property type="entry name" value="His-Me finger endonucleases"/>
    <property type="match status" value="1"/>
</dbReference>
<dbReference type="GO" id="GO:0003700">
    <property type="term" value="F:DNA-binding transcription factor activity"/>
    <property type="evidence" value="ECO:0007669"/>
    <property type="project" value="InterPro"/>
</dbReference>
<protein>
    <recommendedName>
        <fullName evidence="4">AP2/ERF domain-containing protein</fullName>
    </recommendedName>
</protein>
<dbReference type="PROSITE" id="PS51032">
    <property type="entry name" value="AP2_ERF"/>
    <property type="match status" value="1"/>
</dbReference>
<gene>
    <name evidence="5" type="ORF">AEPG_00074</name>
</gene>
<evidence type="ECO:0000313" key="6">
    <source>
        <dbReference type="Proteomes" id="UP000221746"/>
    </source>
</evidence>
<evidence type="ECO:0000256" key="1">
    <source>
        <dbReference type="ARBA" id="ARBA00023015"/>
    </source>
</evidence>
<feature type="domain" description="AP2/ERF" evidence="4">
    <location>
        <begin position="142"/>
        <end position="196"/>
    </location>
</feature>
<dbReference type="InterPro" id="IPR036955">
    <property type="entry name" value="AP2/ERF_dom_sf"/>
</dbReference>
<reference evidence="5 6" key="1">
    <citation type="submission" date="2010-11" db="EMBL/GenBank/DDBJ databases">
        <title>The Genome Sequence of Aeromonas phage pIS4-A.</title>
        <authorList>
            <consortium name="The Broad Institute Genome Sequencing Platform"/>
            <person name="Henn M.R."/>
            <person name="Wolf A."/>
            <person name="Jost G."/>
            <person name="Levin J."/>
            <person name="Malboeuf C."/>
            <person name="Casali M."/>
            <person name="Russ C."/>
            <person name="Lennon N."/>
            <person name="Chapman S.B."/>
            <person name="Erlich R."/>
            <person name="Young S.K."/>
            <person name="Yandava C."/>
            <person name="Zeng Q."/>
            <person name="Alvarado L."/>
            <person name="Anderson S."/>
            <person name="Berlin A."/>
            <person name="Chen Z."/>
            <person name="Freedman E."/>
            <person name="Gellesch M."/>
            <person name="Goldberg J."/>
            <person name="Green L."/>
            <person name="Griggs A."/>
            <person name="Gujja S."/>
            <person name="Heilman E.R."/>
            <person name="Heiman D."/>
            <person name="Hollinger A."/>
            <person name="Howarth C."/>
            <person name="Larson L."/>
            <person name="Mehta T."/>
            <person name="Pearson M."/>
            <person name="Roberts A."/>
            <person name="Ryan E."/>
            <person name="Saif S."/>
            <person name="Shea T."/>
            <person name="Shenoy N."/>
            <person name="Sisk P."/>
            <person name="Stolte C."/>
            <person name="Sykes S."/>
            <person name="White J."/>
            <person name="Haas B."/>
            <person name="Nusbaum C."/>
            <person name="Birren B."/>
        </authorList>
    </citation>
    <scope>NUCLEOTIDE SEQUENCE [LARGE SCALE GENOMIC DNA]</scope>
    <source>
        <strain evidence="6">pIS4-A</strain>
    </source>
</reference>
<keyword evidence="2" id="KW-0238">DNA-binding</keyword>
<dbReference type="Pfam" id="PF13392">
    <property type="entry name" value="HNH_3"/>
    <property type="match status" value="1"/>
</dbReference>
<evidence type="ECO:0000256" key="2">
    <source>
        <dbReference type="ARBA" id="ARBA00023125"/>
    </source>
</evidence>
<dbReference type="InterPro" id="IPR001471">
    <property type="entry name" value="AP2/ERF_dom"/>
</dbReference>
<dbReference type="InterPro" id="IPR016177">
    <property type="entry name" value="DNA-bd_dom_sf"/>
</dbReference>
<dbReference type="Gene3D" id="3.90.75.20">
    <property type="match status" value="1"/>
</dbReference>
<proteinExistence type="predicted"/>
<dbReference type="InterPro" id="IPR044925">
    <property type="entry name" value="His-Me_finger_sf"/>
</dbReference>
<dbReference type="SUPFAM" id="SSF54171">
    <property type="entry name" value="DNA-binding domain"/>
    <property type="match status" value="1"/>
</dbReference>
<dbReference type="GO" id="GO:0003677">
    <property type="term" value="F:DNA binding"/>
    <property type="evidence" value="ECO:0007669"/>
    <property type="project" value="UniProtKB-KW"/>
</dbReference>
<accession>R9TNJ4</accession>
<keyword evidence="3" id="KW-0804">Transcription</keyword>
<dbReference type="InterPro" id="IPR003615">
    <property type="entry name" value="HNH_nuc"/>
</dbReference>
<organism evidence="5 6">
    <name type="scientific">Aeromonas phage pIS4-A</name>
    <dbReference type="NCBI Taxonomy" id="754050"/>
    <lineage>
        <taxon>Viruses</taxon>
        <taxon>Duplodnaviria</taxon>
        <taxon>Heunggongvirae</taxon>
        <taxon>Uroviricota</taxon>
        <taxon>Caudoviricetes</taxon>
        <taxon>Roufvirus</taxon>
        <taxon>Roufvirus pIS4A</taxon>
    </lineage>
</organism>